<evidence type="ECO:0000259" key="2">
    <source>
        <dbReference type="PROSITE" id="PS51140"/>
    </source>
</evidence>
<dbReference type="AlphaFoldDB" id="A0A485KT32"/>
<protein>
    <submittedName>
        <fullName evidence="4">Aste57867_11344 protein</fullName>
    </submittedName>
</protein>
<dbReference type="EMBL" id="VJMH01005272">
    <property type="protein sequence ID" value="KAF0698013.1"/>
    <property type="molecule type" value="Genomic_DNA"/>
</dbReference>
<dbReference type="EMBL" id="CAADRA010005293">
    <property type="protein sequence ID" value="VFT88206.1"/>
    <property type="molecule type" value="Genomic_DNA"/>
</dbReference>
<dbReference type="PANTHER" id="PTHR21494:SF0">
    <property type="entry name" value="ACTIVATING SIGNAL COINTEGRATOR 1 COMPLEX SUBUNIT 2"/>
    <property type="match status" value="1"/>
</dbReference>
<evidence type="ECO:0000313" key="4">
    <source>
        <dbReference type="EMBL" id="VFT88206.1"/>
    </source>
</evidence>
<dbReference type="Proteomes" id="UP000332933">
    <property type="component" value="Unassembled WGS sequence"/>
</dbReference>
<evidence type="ECO:0000313" key="5">
    <source>
        <dbReference type="Proteomes" id="UP000332933"/>
    </source>
</evidence>
<dbReference type="CDD" id="cd14364">
    <property type="entry name" value="CUE_ASCC2"/>
    <property type="match status" value="1"/>
</dbReference>
<name>A0A485KT32_9STRA</name>
<organism evidence="4 5">
    <name type="scientific">Aphanomyces stellatus</name>
    <dbReference type="NCBI Taxonomy" id="120398"/>
    <lineage>
        <taxon>Eukaryota</taxon>
        <taxon>Sar</taxon>
        <taxon>Stramenopiles</taxon>
        <taxon>Oomycota</taxon>
        <taxon>Saprolegniomycetes</taxon>
        <taxon>Saprolegniales</taxon>
        <taxon>Verrucalvaceae</taxon>
        <taxon>Aphanomyces</taxon>
    </lineage>
</organism>
<reference evidence="3" key="2">
    <citation type="submission" date="2019-06" db="EMBL/GenBank/DDBJ databases">
        <title>Genomics analysis of Aphanomyces spp. identifies a new class of oomycete effector associated with host adaptation.</title>
        <authorList>
            <person name="Gaulin E."/>
        </authorList>
    </citation>
    <scope>NUCLEOTIDE SEQUENCE</scope>
    <source>
        <strain evidence="3">CBS 578.67</strain>
    </source>
</reference>
<feature type="region of interest" description="Disordered" evidence="1">
    <location>
        <begin position="523"/>
        <end position="626"/>
    </location>
</feature>
<accession>A0A485KT32</accession>
<proteinExistence type="predicted"/>
<dbReference type="GO" id="GO:0043130">
    <property type="term" value="F:ubiquitin binding"/>
    <property type="evidence" value="ECO:0007669"/>
    <property type="project" value="InterPro"/>
</dbReference>
<keyword evidence="5" id="KW-1185">Reference proteome</keyword>
<feature type="compositionally biased region" description="Acidic residues" evidence="1">
    <location>
        <begin position="540"/>
        <end position="554"/>
    </location>
</feature>
<evidence type="ECO:0000256" key="1">
    <source>
        <dbReference type="SAM" id="MobiDB-lite"/>
    </source>
</evidence>
<dbReference type="InterPro" id="IPR041800">
    <property type="entry name" value="ASCC2_CUE"/>
</dbReference>
<feature type="compositionally biased region" description="Basic residues" evidence="1">
    <location>
        <begin position="610"/>
        <end position="619"/>
    </location>
</feature>
<evidence type="ECO:0000313" key="3">
    <source>
        <dbReference type="EMBL" id="KAF0698013.1"/>
    </source>
</evidence>
<feature type="compositionally biased region" description="Basic and acidic residues" evidence="1">
    <location>
        <begin position="585"/>
        <end position="604"/>
    </location>
</feature>
<reference evidence="4 5" key="1">
    <citation type="submission" date="2019-03" db="EMBL/GenBank/DDBJ databases">
        <authorList>
            <person name="Gaulin E."/>
            <person name="Dumas B."/>
        </authorList>
    </citation>
    <scope>NUCLEOTIDE SEQUENCE [LARGE SCALE GENOMIC DNA]</scope>
    <source>
        <strain evidence="4">CBS 568.67</strain>
    </source>
</reference>
<dbReference type="PANTHER" id="PTHR21494">
    <property type="entry name" value="ACTIVATING SIGNAL COINTEGRATOR 1 COMPLEX SUBUNIT 2 ASC-1 COMPLEX SUBUNIT P100"/>
    <property type="match status" value="1"/>
</dbReference>
<dbReference type="InterPro" id="IPR003892">
    <property type="entry name" value="CUE"/>
</dbReference>
<dbReference type="Gene3D" id="1.10.8.10">
    <property type="entry name" value="DNA helicase RuvA subunit, C-terminal domain"/>
    <property type="match status" value="1"/>
</dbReference>
<dbReference type="Pfam" id="PF02845">
    <property type="entry name" value="CUE"/>
    <property type="match status" value="1"/>
</dbReference>
<dbReference type="OrthoDB" id="5577209at2759"/>
<sequence>MSDAVSLLGLNDHEFAECFAEDPTISEWLFREMKAVLHEVESSDDDDPSNAAAAGNLLLVAVRVVASDDHGVNLAQLVDSGILSLPRIVVMCSLYAQSNADVLQWWMQRVCDRAPTLTYQIPMLHDIFYHSLLSMHHQVASLKSPCIIEATQIQMQLCDLAKTIHALVGSSDAFLPVLTPPHTPSSELGASFDGHTLLHAILVCYEYDLPTLTRLSRNDKVIAKTRRLFLASIFRWIDGVFLSEIRRRPDQADARCEALFGVLNSLLHNADAVEPAALVADLGHWLQFKSKCTVALEDSTVDAARVDYLGMLLSDLPQRMRQTATTVLDDTNPNVVATADDDKAAIANSIVLQVKEIFPDLGDGFLELCIQACEYSSDKVIMSLLEDAVPDAVASIDRTLTKADPRYAALVGMPATPAAVAAPAKADPTQIWVGKKKQADKYKPESVKADPEYAAKQLQLAQTYDQEPAWVAPSAHLDEYNDDYNDEMEEYEPFGVHDDEPTDYEEIIARNKAVRAQEAEDAFWEGIRNPNHKPTATAATDDDEDNDQDGDQDGGETTAQPGGQGGGSRQGRPSQGKKGGAPVRDPNDPDPKKQIINRARKEQNKSSVANHRRKDKALKKQGGGMF</sequence>
<dbReference type="SMART" id="SM00546">
    <property type="entry name" value="CUE"/>
    <property type="match status" value="1"/>
</dbReference>
<dbReference type="PROSITE" id="PS51140">
    <property type="entry name" value="CUE"/>
    <property type="match status" value="1"/>
</dbReference>
<dbReference type="InterPro" id="IPR052586">
    <property type="entry name" value="ASCC2"/>
</dbReference>
<feature type="domain" description="CUE" evidence="2">
    <location>
        <begin position="346"/>
        <end position="389"/>
    </location>
</feature>
<dbReference type="InterPro" id="IPR009060">
    <property type="entry name" value="UBA-like_sf"/>
</dbReference>
<dbReference type="SUPFAM" id="SSF46934">
    <property type="entry name" value="UBA-like"/>
    <property type="match status" value="1"/>
</dbReference>
<gene>
    <name evidence="4" type="primary">Aste57867_11344</name>
    <name evidence="3" type="ORF">As57867_011302</name>
    <name evidence="4" type="ORF">ASTE57867_11344</name>
</gene>